<sequence>MSSQCESRAWHCSARNRICSARAAKVTQPNTLLVSIEGGVGRRPVDGKMECFAWAVAEHGSTGSACPACSVPWQVAHEHDSVAGQAAPE</sequence>
<reference evidence="1 2" key="1">
    <citation type="submission" date="2020-02" db="EMBL/GenBank/DDBJ databases">
        <title>Draft genome sequence of Haematococcus lacustris strain NIES-144.</title>
        <authorList>
            <person name="Morimoto D."/>
            <person name="Nakagawa S."/>
            <person name="Yoshida T."/>
            <person name="Sawayama S."/>
        </authorList>
    </citation>
    <scope>NUCLEOTIDE SEQUENCE [LARGE SCALE GENOMIC DNA]</scope>
    <source>
        <strain evidence="1 2">NIES-144</strain>
    </source>
</reference>
<comment type="caution">
    <text evidence="1">The sequence shown here is derived from an EMBL/GenBank/DDBJ whole genome shotgun (WGS) entry which is preliminary data.</text>
</comment>
<dbReference type="EMBL" id="BLLF01003316">
    <property type="protein sequence ID" value="GFH27006.1"/>
    <property type="molecule type" value="Genomic_DNA"/>
</dbReference>
<dbReference type="SUPFAM" id="SSF52972">
    <property type="entry name" value="ITPase-like"/>
    <property type="match status" value="1"/>
</dbReference>
<dbReference type="AlphaFoldDB" id="A0A6A0A3E4"/>
<dbReference type="Proteomes" id="UP000485058">
    <property type="component" value="Unassembled WGS sequence"/>
</dbReference>
<name>A0A6A0A3E4_HAELA</name>
<keyword evidence="2" id="KW-1185">Reference proteome</keyword>
<evidence type="ECO:0000313" key="1">
    <source>
        <dbReference type="EMBL" id="GFH27006.1"/>
    </source>
</evidence>
<protein>
    <submittedName>
        <fullName evidence="1">Uncharacterized protein</fullName>
    </submittedName>
</protein>
<organism evidence="1 2">
    <name type="scientific">Haematococcus lacustris</name>
    <name type="common">Green alga</name>
    <name type="synonym">Haematococcus pluvialis</name>
    <dbReference type="NCBI Taxonomy" id="44745"/>
    <lineage>
        <taxon>Eukaryota</taxon>
        <taxon>Viridiplantae</taxon>
        <taxon>Chlorophyta</taxon>
        <taxon>core chlorophytes</taxon>
        <taxon>Chlorophyceae</taxon>
        <taxon>CS clade</taxon>
        <taxon>Chlamydomonadales</taxon>
        <taxon>Haematococcaceae</taxon>
        <taxon>Haematococcus</taxon>
    </lineage>
</organism>
<dbReference type="Gene3D" id="3.90.950.10">
    <property type="match status" value="1"/>
</dbReference>
<dbReference type="InterPro" id="IPR029001">
    <property type="entry name" value="ITPase-like_fam"/>
</dbReference>
<accession>A0A6A0A3E4</accession>
<gene>
    <name evidence="1" type="ORF">HaLaN_25257</name>
</gene>
<evidence type="ECO:0000313" key="2">
    <source>
        <dbReference type="Proteomes" id="UP000485058"/>
    </source>
</evidence>
<proteinExistence type="predicted"/>